<comment type="caution">
    <text evidence="1">The sequence shown here is derived from an EMBL/GenBank/DDBJ whole genome shotgun (WGS) entry which is preliminary data.</text>
</comment>
<evidence type="ECO:0000313" key="1">
    <source>
        <dbReference type="EMBL" id="CAL2105516.1"/>
    </source>
</evidence>
<dbReference type="RefSeq" id="WP_348737340.1">
    <property type="nucleotide sequence ID" value="NZ_CAXJRC010000007.1"/>
</dbReference>
<reference evidence="1 2" key="1">
    <citation type="submission" date="2024-05" db="EMBL/GenBank/DDBJ databases">
        <authorList>
            <person name="Duchaud E."/>
        </authorList>
    </citation>
    <scope>NUCLEOTIDE SEQUENCE [LARGE SCALE GENOMIC DNA]</scope>
    <source>
        <strain evidence="1">Ena-SAMPLE-TAB-13-05-2024-13:56:06:370-140305</strain>
    </source>
</reference>
<name>A0ABM9PIT0_9FLAO</name>
<dbReference type="Proteomes" id="UP001497602">
    <property type="component" value="Unassembled WGS sequence"/>
</dbReference>
<evidence type="ECO:0000313" key="2">
    <source>
        <dbReference type="Proteomes" id="UP001497602"/>
    </source>
</evidence>
<gene>
    <name evidence="1" type="ORF">T190115A13A_160049</name>
</gene>
<keyword evidence="2" id="KW-1185">Reference proteome</keyword>
<organism evidence="1 2">
    <name type="scientific">Tenacibaculum vairaonense</name>
    <dbReference type="NCBI Taxonomy" id="3137860"/>
    <lineage>
        <taxon>Bacteria</taxon>
        <taxon>Pseudomonadati</taxon>
        <taxon>Bacteroidota</taxon>
        <taxon>Flavobacteriia</taxon>
        <taxon>Flavobacteriales</taxon>
        <taxon>Flavobacteriaceae</taxon>
        <taxon>Tenacibaculum</taxon>
    </lineage>
</organism>
<dbReference type="EMBL" id="CAXJRC010000007">
    <property type="protein sequence ID" value="CAL2105516.1"/>
    <property type="molecule type" value="Genomic_DNA"/>
</dbReference>
<protein>
    <submittedName>
        <fullName evidence="1">Uncharacterized protein</fullName>
    </submittedName>
</protein>
<sequence length="90" mass="10385">MNLKKLKKIEDQLKKIGYSPYLQEAHGILFCGIDDEHGEPILGSVSQVTIPSKIIKHMYFNGQVPVYNDFESTEDLIVFIQEKYPIQEKD</sequence>
<proteinExistence type="predicted"/>
<accession>A0ABM9PIT0</accession>